<dbReference type="InterPro" id="IPR050415">
    <property type="entry name" value="MRET"/>
</dbReference>
<dbReference type="Pfam" id="PF00175">
    <property type="entry name" value="NAD_binding_1"/>
    <property type="match status" value="1"/>
</dbReference>
<name>A0ABP5U752_9ACTN</name>
<keyword evidence="4 13" id="KW-0812">Transmembrane</keyword>
<comment type="caution">
    <text evidence="15">The sequence shown here is derived from an EMBL/GenBank/DDBJ whole genome shotgun (WGS) entry which is preliminary data.</text>
</comment>
<proteinExistence type="predicted"/>
<dbReference type="Pfam" id="PF01794">
    <property type="entry name" value="Ferric_reduct"/>
    <property type="match status" value="1"/>
</dbReference>
<evidence type="ECO:0000256" key="12">
    <source>
        <dbReference type="ARBA" id="ARBA00023136"/>
    </source>
</evidence>
<keyword evidence="16" id="KW-1185">Reference proteome</keyword>
<organism evidence="15 16">
    <name type="scientific">Dactylosporangium salmoneum</name>
    <dbReference type="NCBI Taxonomy" id="53361"/>
    <lineage>
        <taxon>Bacteria</taxon>
        <taxon>Bacillati</taxon>
        <taxon>Actinomycetota</taxon>
        <taxon>Actinomycetes</taxon>
        <taxon>Micromonosporales</taxon>
        <taxon>Micromonosporaceae</taxon>
        <taxon>Dactylosporangium</taxon>
    </lineage>
</organism>
<feature type="transmembrane region" description="Helical" evidence="13">
    <location>
        <begin position="74"/>
        <end position="95"/>
    </location>
</feature>
<dbReference type="PROSITE" id="PS51384">
    <property type="entry name" value="FAD_FR"/>
    <property type="match status" value="1"/>
</dbReference>
<feature type="transmembrane region" description="Helical" evidence="13">
    <location>
        <begin position="115"/>
        <end position="137"/>
    </location>
</feature>
<evidence type="ECO:0000256" key="10">
    <source>
        <dbReference type="ARBA" id="ARBA00023004"/>
    </source>
</evidence>
<evidence type="ECO:0000256" key="6">
    <source>
        <dbReference type="ARBA" id="ARBA00022723"/>
    </source>
</evidence>
<evidence type="ECO:0000256" key="8">
    <source>
        <dbReference type="ARBA" id="ARBA00022989"/>
    </source>
</evidence>
<keyword evidence="10" id="KW-0408">Iron</keyword>
<dbReference type="InterPro" id="IPR001433">
    <property type="entry name" value="OxRdtase_FAD/NAD-bd"/>
</dbReference>
<accession>A0ABP5U752</accession>
<dbReference type="EMBL" id="BAAARV010000071">
    <property type="protein sequence ID" value="GAA2371653.1"/>
    <property type="molecule type" value="Genomic_DNA"/>
</dbReference>
<keyword evidence="12 13" id="KW-0472">Membrane</keyword>
<keyword evidence="7" id="KW-0274">FAD</keyword>
<keyword evidence="11" id="KW-0411">Iron-sulfur</keyword>
<gene>
    <name evidence="15" type="ORF">GCM10010170_073360</name>
</gene>
<sequence length="437" mass="47817">MRKTVTLAAAGSLAAAAALWALGLPTAAPGLAAAGRLAGLWSTDLLLLQVLLMARIPWVERAFGQDTLARWHRWTGAASFALLLAHVGLALVASARRAGTDVVHQAGTLLAQYRGMVMATLGLCALALVVLTSLRFVRRRLRYEAWHLLHLYAYAGIALAVPHELWLGSDFAGTLDRAFWWTMYGAATVATVLFRLGMPVWRTLRHRLTVDRVVAEAPGLVSVYLRGRRLDRLPARAGQFFVWRFLDGPGALYGKPFSLSGPPRGDRLRITVKTVGEGTARVAALRPGTRVLIEGPYGRMTADTYTGGPVTMFGCGVGVTPLLALLWDLPYGHGRATLVYRTRHADEVAFLRELEWLSRERGVRLVPLVGPRASAGSWLPAGYADYDDTEALRSLAPDLPDHDVYVCGPDPWTDAVLRAARRLGVPAPRLHRERFAW</sequence>
<comment type="subcellular location">
    <subcellularLocation>
        <location evidence="2">Membrane</location>
        <topology evidence="2">Multi-pass membrane protein</topology>
    </subcellularLocation>
</comment>
<evidence type="ECO:0000256" key="1">
    <source>
        <dbReference type="ARBA" id="ARBA00001974"/>
    </source>
</evidence>
<reference evidence="16" key="1">
    <citation type="journal article" date="2019" name="Int. J. Syst. Evol. Microbiol.">
        <title>The Global Catalogue of Microorganisms (GCM) 10K type strain sequencing project: providing services to taxonomists for standard genome sequencing and annotation.</title>
        <authorList>
            <consortium name="The Broad Institute Genomics Platform"/>
            <consortium name="The Broad Institute Genome Sequencing Center for Infectious Disease"/>
            <person name="Wu L."/>
            <person name="Ma J."/>
        </authorList>
    </citation>
    <scope>NUCLEOTIDE SEQUENCE [LARGE SCALE GENOMIC DNA]</scope>
    <source>
        <strain evidence="16">JCM 3272</strain>
    </source>
</reference>
<feature type="transmembrane region" description="Helical" evidence="13">
    <location>
        <begin position="33"/>
        <end position="54"/>
    </location>
</feature>
<evidence type="ECO:0000256" key="2">
    <source>
        <dbReference type="ARBA" id="ARBA00004141"/>
    </source>
</evidence>
<dbReference type="PANTHER" id="PTHR47354:SF8">
    <property type="entry name" value="1,2-PHENYLACETYL-COA EPOXIDASE, SUBUNIT E"/>
    <property type="match status" value="1"/>
</dbReference>
<keyword evidence="3" id="KW-0285">Flavoprotein</keyword>
<feature type="domain" description="FAD-binding FR-type" evidence="14">
    <location>
        <begin position="203"/>
        <end position="303"/>
    </location>
</feature>
<protein>
    <submittedName>
        <fullName evidence="15">Ferric reductase-like transmembrane domain-containing protein</fullName>
    </submittedName>
</protein>
<keyword evidence="5" id="KW-0001">2Fe-2S</keyword>
<evidence type="ECO:0000256" key="9">
    <source>
        <dbReference type="ARBA" id="ARBA00023002"/>
    </source>
</evidence>
<evidence type="ECO:0000256" key="4">
    <source>
        <dbReference type="ARBA" id="ARBA00022692"/>
    </source>
</evidence>
<dbReference type="PANTHER" id="PTHR47354">
    <property type="entry name" value="NADH OXIDOREDUCTASE HCR"/>
    <property type="match status" value="1"/>
</dbReference>
<evidence type="ECO:0000256" key="3">
    <source>
        <dbReference type="ARBA" id="ARBA00022630"/>
    </source>
</evidence>
<dbReference type="Gene3D" id="3.40.50.80">
    <property type="entry name" value="Nucleotide-binding domain of ferredoxin-NADP reductase (FNR) module"/>
    <property type="match status" value="1"/>
</dbReference>
<keyword evidence="8 13" id="KW-1133">Transmembrane helix</keyword>
<evidence type="ECO:0000256" key="13">
    <source>
        <dbReference type="SAM" id="Phobius"/>
    </source>
</evidence>
<dbReference type="Proteomes" id="UP001501444">
    <property type="component" value="Unassembled WGS sequence"/>
</dbReference>
<dbReference type="RefSeq" id="WP_344617201.1">
    <property type="nucleotide sequence ID" value="NZ_BAAARV010000071.1"/>
</dbReference>
<dbReference type="InterPro" id="IPR017927">
    <property type="entry name" value="FAD-bd_FR_type"/>
</dbReference>
<evidence type="ECO:0000313" key="16">
    <source>
        <dbReference type="Proteomes" id="UP001501444"/>
    </source>
</evidence>
<dbReference type="SUPFAM" id="SSF63380">
    <property type="entry name" value="Riboflavin synthase domain-like"/>
    <property type="match status" value="1"/>
</dbReference>
<evidence type="ECO:0000256" key="11">
    <source>
        <dbReference type="ARBA" id="ARBA00023014"/>
    </source>
</evidence>
<dbReference type="SUPFAM" id="SSF52343">
    <property type="entry name" value="Ferredoxin reductase-like, C-terminal NADP-linked domain"/>
    <property type="match status" value="1"/>
</dbReference>
<dbReference type="InterPro" id="IPR013130">
    <property type="entry name" value="Fe3_Rdtase_TM_dom"/>
</dbReference>
<dbReference type="InterPro" id="IPR039261">
    <property type="entry name" value="FNR_nucleotide-bd"/>
</dbReference>
<keyword evidence="6" id="KW-0479">Metal-binding</keyword>
<comment type="cofactor">
    <cofactor evidence="1">
        <name>FAD</name>
        <dbReference type="ChEBI" id="CHEBI:57692"/>
    </cofactor>
</comment>
<keyword evidence="9" id="KW-0560">Oxidoreductase</keyword>
<dbReference type="Gene3D" id="2.40.30.10">
    <property type="entry name" value="Translation factors"/>
    <property type="match status" value="1"/>
</dbReference>
<feature type="transmembrane region" description="Helical" evidence="13">
    <location>
        <begin position="149"/>
        <end position="166"/>
    </location>
</feature>
<feature type="transmembrane region" description="Helical" evidence="13">
    <location>
        <begin position="178"/>
        <end position="198"/>
    </location>
</feature>
<evidence type="ECO:0000256" key="7">
    <source>
        <dbReference type="ARBA" id="ARBA00022827"/>
    </source>
</evidence>
<dbReference type="InterPro" id="IPR017938">
    <property type="entry name" value="Riboflavin_synthase-like_b-brl"/>
</dbReference>
<evidence type="ECO:0000313" key="15">
    <source>
        <dbReference type="EMBL" id="GAA2371653.1"/>
    </source>
</evidence>
<evidence type="ECO:0000256" key="5">
    <source>
        <dbReference type="ARBA" id="ARBA00022714"/>
    </source>
</evidence>
<evidence type="ECO:0000259" key="14">
    <source>
        <dbReference type="PROSITE" id="PS51384"/>
    </source>
</evidence>